<keyword evidence="6 7" id="KW-0472">Membrane</keyword>
<evidence type="ECO:0000256" key="6">
    <source>
        <dbReference type="ARBA" id="ARBA00023136"/>
    </source>
</evidence>
<feature type="transmembrane region" description="Helical" evidence="7">
    <location>
        <begin position="338"/>
        <end position="365"/>
    </location>
</feature>
<protein>
    <submittedName>
        <fullName evidence="11">Nucleoside transporter, NupC family</fullName>
    </submittedName>
</protein>
<feature type="transmembrane region" description="Helical" evidence="7">
    <location>
        <begin position="6"/>
        <end position="23"/>
    </location>
</feature>
<dbReference type="InterPro" id="IPR002668">
    <property type="entry name" value="CNT_N_dom"/>
</dbReference>
<feature type="transmembrane region" description="Helical" evidence="7">
    <location>
        <begin position="168"/>
        <end position="190"/>
    </location>
</feature>
<dbReference type="eggNOG" id="COG1972">
    <property type="taxonomic scope" value="Bacteria"/>
</dbReference>
<organism evidence="11 12">
    <name type="scientific">Peptostreptococcus anaerobius</name>
    <dbReference type="NCBI Taxonomy" id="1261"/>
    <lineage>
        <taxon>Bacteria</taxon>
        <taxon>Bacillati</taxon>
        <taxon>Bacillota</taxon>
        <taxon>Clostridia</taxon>
        <taxon>Peptostreptococcales</taxon>
        <taxon>Peptostreptococcaceae</taxon>
        <taxon>Peptostreptococcus</taxon>
    </lineage>
</organism>
<dbReference type="PANTHER" id="PTHR10590:SF4">
    <property type="entry name" value="SOLUTE CARRIER FAMILY 28 MEMBER 3"/>
    <property type="match status" value="1"/>
</dbReference>
<evidence type="ECO:0000313" key="11">
    <source>
        <dbReference type="EMBL" id="KXI14075.1"/>
    </source>
</evidence>
<evidence type="ECO:0000259" key="9">
    <source>
        <dbReference type="Pfam" id="PF07662"/>
    </source>
</evidence>
<dbReference type="RefSeq" id="WP_061101648.1">
    <property type="nucleotide sequence ID" value="NZ_KQ961791.1"/>
</dbReference>
<dbReference type="Pfam" id="PF07670">
    <property type="entry name" value="Gate"/>
    <property type="match status" value="1"/>
</dbReference>
<feature type="domain" description="Concentrative nucleoside transporter C-terminal" evidence="9">
    <location>
        <begin position="197"/>
        <end position="395"/>
    </location>
</feature>
<dbReference type="GO" id="GO:0005886">
    <property type="term" value="C:plasma membrane"/>
    <property type="evidence" value="ECO:0007669"/>
    <property type="project" value="UniProtKB-SubCell"/>
</dbReference>
<accession>A0A135YXF4</accession>
<feature type="transmembrane region" description="Helical" evidence="7">
    <location>
        <begin position="76"/>
        <end position="94"/>
    </location>
</feature>
<dbReference type="InterPro" id="IPR011657">
    <property type="entry name" value="CNT_C_dom"/>
</dbReference>
<feature type="transmembrane region" description="Helical" evidence="7">
    <location>
        <begin position="278"/>
        <end position="297"/>
    </location>
</feature>
<dbReference type="InterPro" id="IPR011642">
    <property type="entry name" value="Gate_dom"/>
</dbReference>
<dbReference type="STRING" id="1261.HMPREF3195_00406"/>
<keyword evidence="4 7" id="KW-0812">Transmembrane</keyword>
<proteinExistence type="inferred from homology"/>
<feature type="transmembrane region" description="Helical" evidence="7">
    <location>
        <begin position="101"/>
        <end position="120"/>
    </location>
</feature>
<dbReference type="Pfam" id="PF07662">
    <property type="entry name" value="Nucleos_tra2_C"/>
    <property type="match status" value="1"/>
</dbReference>
<evidence type="ECO:0000259" key="10">
    <source>
        <dbReference type="Pfam" id="PF07670"/>
    </source>
</evidence>
<dbReference type="GO" id="GO:0005337">
    <property type="term" value="F:nucleoside transmembrane transporter activity"/>
    <property type="evidence" value="ECO:0007669"/>
    <property type="project" value="InterPro"/>
</dbReference>
<feature type="transmembrane region" description="Helical" evidence="7">
    <location>
        <begin position="377"/>
        <end position="399"/>
    </location>
</feature>
<dbReference type="PATRIC" id="fig|1261.5.peg.412"/>
<dbReference type="InterPro" id="IPR008276">
    <property type="entry name" value="C_nuclsd_transpt"/>
</dbReference>
<dbReference type="PANTHER" id="PTHR10590">
    <property type="entry name" value="SODIUM/NUCLEOSIDE COTRANSPORTER"/>
    <property type="match status" value="1"/>
</dbReference>
<evidence type="ECO:0000313" key="12">
    <source>
        <dbReference type="Proteomes" id="UP000070326"/>
    </source>
</evidence>
<keyword evidence="3" id="KW-1003">Cell membrane</keyword>
<evidence type="ECO:0000256" key="4">
    <source>
        <dbReference type="ARBA" id="ARBA00022692"/>
    </source>
</evidence>
<comment type="caution">
    <text evidence="11">The sequence shown here is derived from an EMBL/GenBank/DDBJ whole genome shotgun (WGS) entry which is preliminary data.</text>
</comment>
<feature type="domain" description="Concentrative nucleoside transporter N-terminal" evidence="8">
    <location>
        <begin position="8"/>
        <end position="81"/>
    </location>
</feature>
<evidence type="ECO:0000256" key="3">
    <source>
        <dbReference type="ARBA" id="ARBA00022475"/>
    </source>
</evidence>
<dbReference type="GO" id="GO:0015293">
    <property type="term" value="F:symporter activity"/>
    <property type="evidence" value="ECO:0007669"/>
    <property type="project" value="TreeGrafter"/>
</dbReference>
<dbReference type="EMBL" id="LSQZ01000014">
    <property type="protein sequence ID" value="KXI14075.1"/>
    <property type="molecule type" value="Genomic_DNA"/>
</dbReference>
<evidence type="ECO:0000256" key="7">
    <source>
        <dbReference type="SAM" id="Phobius"/>
    </source>
</evidence>
<evidence type="ECO:0000259" key="8">
    <source>
        <dbReference type="Pfam" id="PF01773"/>
    </source>
</evidence>
<name>A0A135YXF4_9FIRM</name>
<sequence>MKFLFNLLGIVLVLAFMVLVSYNRKAIDKKQVLKALLAQVVMAAIIIKVPAGRAVISTVSDAIAKVLNYGSEGIQFVFGSLGLASSPTGFIFAFQTLGNIVFISGLVSVLYYCGILGFVVSKLGWVLGKAFKTSEVESFVAVANMFLGQTDSPILVSKYLGMMTDSEIMLVLVSGMGSMSVSIIAGYVALGIPMESLLIASTMVPIGSVIISKIICPQTEEINEVGEVKMDRKGNHENVIDAMSTGAIDGMNMALAIGAALIAIISIVALLNGILGNFGLSLEGILSYLFAPLGYLMGLEGGNVLKAGELLGSKLILNEFVAFGKLGPMLKAMDPRTSLMLCVSLAGFANVGSIGMCVSGISILCPEKRATLARLGVRGMIGGFSVSLLSAMIVGLLMLI</sequence>
<evidence type="ECO:0000256" key="2">
    <source>
        <dbReference type="ARBA" id="ARBA00009033"/>
    </source>
</evidence>
<evidence type="ECO:0000256" key="5">
    <source>
        <dbReference type="ARBA" id="ARBA00022989"/>
    </source>
</evidence>
<dbReference type="Pfam" id="PF01773">
    <property type="entry name" value="Nucleos_tra2_N"/>
    <property type="match status" value="1"/>
</dbReference>
<keyword evidence="5 7" id="KW-1133">Transmembrane helix</keyword>
<gene>
    <name evidence="11" type="ORF">HMPREF3195_00406</name>
</gene>
<reference evidence="11 12" key="1">
    <citation type="submission" date="2016-02" db="EMBL/GenBank/DDBJ databases">
        <authorList>
            <person name="Wen L."/>
            <person name="He K."/>
            <person name="Yang H."/>
        </authorList>
    </citation>
    <scope>NUCLEOTIDE SEQUENCE [LARGE SCALE GENOMIC DNA]</scope>
    <source>
        <strain evidence="11 12">MJR8628A</strain>
    </source>
</reference>
<feature type="transmembrane region" description="Helical" evidence="7">
    <location>
        <begin position="197"/>
        <end position="215"/>
    </location>
</feature>
<feature type="transmembrane region" description="Helical" evidence="7">
    <location>
        <begin position="253"/>
        <end position="271"/>
    </location>
</feature>
<dbReference type="Proteomes" id="UP000070326">
    <property type="component" value="Unassembled WGS sequence"/>
</dbReference>
<feature type="transmembrane region" description="Helical" evidence="7">
    <location>
        <begin position="35"/>
        <end position="56"/>
    </location>
</feature>
<comment type="similarity">
    <text evidence="2">Belongs to the concentrative nucleoside transporter (CNT) (TC 2.A.41) family.</text>
</comment>
<evidence type="ECO:0000256" key="1">
    <source>
        <dbReference type="ARBA" id="ARBA00004651"/>
    </source>
</evidence>
<comment type="subcellular location">
    <subcellularLocation>
        <location evidence="1">Cell membrane</location>
        <topology evidence="1">Multi-pass membrane protein</topology>
    </subcellularLocation>
</comment>
<dbReference type="AlphaFoldDB" id="A0A135YXF4"/>
<feature type="domain" description="Nucleoside transporter/FeoB GTPase Gate" evidence="10">
    <location>
        <begin position="94"/>
        <end position="191"/>
    </location>
</feature>